<dbReference type="GO" id="GO:0031177">
    <property type="term" value="F:phosphopantetheine binding"/>
    <property type="evidence" value="ECO:0007669"/>
    <property type="project" value="InterPro"/>
</dbReference>
<dbReference type="InterPro" id="IPR057326">
    <property type="entry name" value="KR_dom"/>
</dbReference>
<dbReference type="FunFam" id="3.40.50.720:FF:000209">
    <property type="entry name" value="Polyketide synthase Pks12"/>
    <property type="match status" value="1"/>
</dbReference>
<dbReference type="CDD" id="cd00833">
    <property type="entry name" value="PKS"/>
    <property type="match status" value="1"/>
</dbReference>
<evidence type="ECO:0000256" key="1">
    <source>
        <dbReference type="ARBA" id="ARBA00022450"/>
    </source>
</evidence>
<dbReference type="SUPFAM" id="SSF53335">
    <property type="entry name" value="S-adenosyl-L-methionine-dependent methyltransferases"/>
    <property type="match status" value="1"/>
</dbReference>
<dbReference type="Gene3D" id="3.40.50.720">
    <property type="entry name" value="NAD(P)-binding Rossmann-like Domain"/>
    <property type="match status" value="2"/>
</dbReference>
<keyword evidence="1" id="KW-0596">Phosphopantetheine</keyword>
<dbReference type="Pfam" id="PF23297">
    <property type="entry name" value="ACP_SdgA_C"/>
    <property type="match status" value="1"/>
</dbReference>
<evidence type="ECO:0000313" key="12">
    <source>
        <dbReference type="Proteomes" id="UP000001631"/>
    </source>
</evidence>
<dbReference type="GO" id="GO:0004312">
    <property type="term" value="F:fatty acid synthase activity"/>
    <property type="evidence" value="ECO:0007669"/>
    <property type="project" value="TreeGrafter"/>
</dbReference>
<dbReference type="PANTHER" id="PTHR43775:SF28">
    <property type="entry name" value="SYNTHASE, PUTATIVE-RELATED"/>
    <property type="match status" value="1"/>
</dbReference>
<dbReference type="Pfam" id="PF00698">
    <property type="entry name" value="Acyl_transf_1"/>
    <property type="match status" value="1"/>
</dbReference>
<proteinExistence type="predicted"/>
<evidence type="ECO:0000259" key="10">
    <source>
        <dbReference type="PROSITE" id="PS52019"/>
    </source>
</evidence>
<dbReference type="PANTHER" id="PTHR43775">
    <property type="entry name" value="FATTY ACID SYNTHASE"/>
    <property type="match status" value="1"/>
</dbReference>
<name>C0P128_AJECG</name>
<dbReference type="SMART" id="SM00822">
    <property type="entry name" value="PKS_KR"/>
    <property type="match status" value="1"/>
</dbReference>
<accession>C0P128</accession>
<feature type="active site" description="Proton acceptor; for dehydratase activity" evidence="7">
    <location>
        <position position="936"/>
    </location>
</feature>
<sequence>MGDPFPLTTDDIVNGDGQQRMISDVAPSPIAICGMALRLPGGLHSSQDLWDFLLAKGDSRGPIPETRYRSSAFVSRSKKAGTVEADSGYFLDGIDLGSLDASFFSMTQTELERTDPQQRQLLEVARECLENAGETNWRGSKIGCYIGSFGEDWCEMMAKDPQQYGLYRISGTGDFVLSNRISYEWDLTGPSMTIRTGCSSAIIALHDACDAIHRGDCTSAIVGGSNLIMTPAMTSAMMEQGVLSPDGSCKTFDAAANGYARGEAINAIFIKPLSDALRDKNPIRAIIRSTSTNCDGKTPGLATPSSIAHEDLIRRAYQVAGIKNLSETGFVECHGTGTAAGDPLETRAVGNVFGDKGVYIGSIKPNVGHSEGASGISSLIKVVLALENRTIPPNIKFSKPNPKIPFAECNLKVPMEPIPWPQDKSERASINSFGVGGANAHVILESAAMYGIVAPTLKEDGPCLLVYSANTQLSLKKQVENHREYLERYPNRIYDLAYTLGRRREHLPHRSFSVIPGDGEPIHSPLTKANGNAALTMVFTGQGAQWPEMGLPLMRSNIVFRQSIQAMDKVLQKLPDGPAWTIEAELALPADRSNIHKSEYSQPLSTALQIALVETFASVGIEPTTVIGHSSGEIAAAFAAGALTASEAIQLAYYRGLATVKYAPEGAMAAIGLGWDEVTEYLLPDTVVACENSPASVTIAGERASVQRVIEAIKKSHPSCLARMLKVGVPYHSPHMNHAGEEYHKMILKKIKSRSLRKRFISSVTGAAEGHATLDASYWVRNMLSPVRFRGALEHLLQLEKRANHFLEIGPHETLMGPLRQILSNCSKQFSYTPAMVRQKNSVHTFLSAIGNIHIHGIPVDFSSLTPTGSVLVDLPSYPWDHQNSYWYESRLSREWRLRKHPHHDLLGVRLPESTDLDPSWRNVFHIRNAPWIRDHKVRHDIVFPLAGYVALVGEAVRQLEELGEGYGLENVIVSTAMVLNEEQPTEIITSFRRHRLSDYHDSPWWDFTISSHNGRSWTKNCTGKVRSHQTAPAALNQTQETPRLVDTTRWYEQMRHVGLNYGPAFTGLENIQSSTTAHFASANVSYSSVPDEEIPYPLHPTVIDFSLQLFGVAMTRGVYRKFSQMALPTRIDTIDIYNCTADMHLTSSATTADSGAFSGHGDISSDGKAVLRIRGLKFSTVEEELFENLDKHAASRLIWAPDIDFLDPKLLFQPPKIRNRDISFSLLSELTTLCVMENERRVDGLTSQQEHFNKYHLWMKEYVNKAEQYLGSVSDVQSLDVECRILKIQELKSQLLETEFCDVARAMTDILDNCEEIFQSTVEPLEILMKDDILTKIYRTIDSWDRSAFLALLGHSKPNMKILEVGAGTGATTQTILSGLRTKEGNLAYSKYTYTDISAGFFSAAKERFKEYPNLHFSVLDISKDPISQDFAPNSFDLVVATNVLHATPSLYDALKHINRLLKPDGRLLLQELWSLNKFANYIWGTLPGWWMGGQDGRPSEPYVSPEEWRKQMILAGFNGLDSVTLDAEEPYQLNVAMVARPLRTSTDKPVTLLYNEESPLLRVLENDLTQRGIEVSTRTLEDKIVLGEDIISLIDTERPFFHGITAESFEKFQSLMTTIGDAHFLWITRSSQMKCKDPRFAQSIGVARTLRSELLLDIATCEIDDTSPHYSERIIDVFDKFRSSEGDRDLLQDYEFAISDGKVHLGRFHPFSVNHELQETSPGTHKIMKVKPGRLNTLVWANATFDQQLGEDEVEIEVRASGLNFTHVILALGIIEPYAKGRGGEITGVVKHVGRNVKTFCIGDRVAAFPGECFATTVRVRPEYCVKLPDGLSFEDAATMPCVYGTVIYSLIHVARLEKGQSILIHSACGGVGIAAIQLSQMIGAEVYATVGSQEKVEHLVAAFGIPRAHIFSSHDSSFRNSLLQETNGRGVDVVLNSLSGELLHASWECVAEFGKLIEIGKRDLHGRAKLAMNIFEANRSYCCVDLSMVVNRKPTVAKSLLEEMISLYEAGNIQPIRPIHVFPAKHMADGIRCMQKGQHIGKIVIAVSDDLDNEGHEDKGTMTSRMPLALDPESSYLLVGGLGGLGKAIASWMIEHGARSLVFLSRNAGKREADQHTRREFESEGCVVHFVAGDVSDMDVVKNATNVAPKAIRGVIHLSMVLQDEAFREMTYGAWNAAVAPKVTGTWNLHEALDQAELDFFILFSSISGIVGFPGQANYASANSFLDAFVQFRHSLSKPASVLDIGVIEDVGYIARTPGQLSKWRAGTGYGIREQELLDGVQLAILQSRPASDHSPVTPADSSFEQKSQIVLAMRLANHLTGSNNRALWRKDRRMAIYHNVSRKENDVATSSKSAEDDKIRQFLQAARANPEILKEASSSEFLAEKIARKLFDFLLKSEDTEINLSCSLEAAGVDSLVAIELRNWWKHTFGFDVTILELLGANTILGLGEQCANGLWTKMMEDEERARKYLDMKVV</sequence>
<dbReference type="CDD" id="cd05195">
    <property type="entry name" value="enoyl_red"/>
    <property type="match status" value="1"/>
</dbReference>
<dbReference type="Pfam" id="PF16197">
    <property type="entry name" value="KAsynt_C_assoc"/>
    <property type="match status" value="1"/>
</dbReference>
<keyword evidence="4" id="KW-0521">NADP</keyword>
<keyword evidence="12" id="KW-1185">Reference proteome</keyword>
<dbReference type="SUPFAM" id="SSF50129">
    <property type="entry name" value="GroES-like"/>
    <property type="match status" value="1"/>
</dbReference>
<feature type="region of interest" description="C-terminal hotdog fold" evidence="7">
    <location>
        <begin position="1043"/>
        <end position="1188"/>
    </location>
</feature>
<dbReference type="InterPro" id="IPR050091">
    <property type="entry name" value="PKS_NRPS_Biosynth_Enz"/>
</dbReference>
<dbReference type="PROSITE" id="PS52004">
    <property type="entry name" value="KS3_2"/>
    <property type="match status" value="1"/>
</dbReference>
<evidence type="ECO:0000256" key="3">
    <source>
        <dbReference type="ARBA" id="ARBA00022679"/>
    </source>
</evidence>
<dbReference type="InterPro" id="IPR014030">
    <property type="entry name" value="Ketoacyl_synth_N"/>
</dbReference>
<dbReference type="InterPro" id="IPR049900">
    <property type="entry name" value="PKS_mFAS_DH"/>
</dbReference>
<dbReference type="SMART" id="SM00826">
    <property type="entry name" value="PKS_DH"/>
    <property type="match status" value="1"/>
</dbReference>
<gene>
    <name evidence="11" type="ORF">HCBG_09108</name>
</gene>
<dbReference type="Proteomes" id="UP000001631">
    <property type="component" value="Unassembled WGS sequence"/>
</dbReference>
<dbReference type="InterPro" id="IPR032821">
    <property type="entry name" value="PKS_assoc"/>
</dbReference>
<evidence type="ECO:0000259" key="8">
    <source>
        <dbReference type="PROSITE" id="PS50075"/>
    </source>
</evidence>
<dbReference type="AlphaFoldDB" id="C0P128"/>
<feature type="domain" description="PKS/mFAS DH" evidence="10">
    <location>
        <begin position="904"/>
        <end position="1188"/>
    </location>
</feature>
<dbReference type="InterPro" id="IPR036291">
    <property type="entry name" value="NAD(P)-bd_dom_sf"/>
</dbReference>
<feature type="region of interest" description="N-terminal hotdog fold" evidence="7">
    <location>
        <begin position="904"/>
        <end position="1033"/>
    </location>
</feature>
<dbReference type="Pfam" id="PF08659">
    <property type="entry name" value="KR"/>
    <property type="match status" value="1"/>
</dbReference>
<dbReference type="GO" id="GO:0016491">
    <property type="term" value="F:oxidoreductase activity"/>
    <property type="evidence" value="ECO:0007669"/>
    <property type="project" value="InterPro"/>
</dbReference>
<dbReference type="SMART" id="SM00829">
    <property type="entry name" value="PKS_ER"/>
    <property type="match status" value="1"/>
</dbReference>
<dbReference type="InterPro" id="IPR014031">
    <property type="entry name" value="Ketoacyl_synth_C"/>
</dbReference>
<dbReference type="Pfam" id="PF08240">
    <property type="entry name" value="ADH_N"/>
    <property type="match status" value="1"/>
</dbReference>
<dbReference type="Pfam" id="PF13602">
    <property type="entry name" value="ADH_zinc_N_2"/>
    <property type="match status" value="1"/>
</dbReference>
<dbReference type="GO" id="GO:0044550">
    <property type="term" value="P:secondary metabolite biosynthetic process"/>
    <property type="evidence" value="ECO:0007669"/>
    <property type="project" value="UniProtKB-ARBA"/>
</dbReference>
<dbReference type="InterPro" id="IPR013968">
    <property type="entry name" value="PKS_KR"/>
</dbReference>
<dbReference type="GO" id="GO:1901336">
    <property type="term" value="P:lactone biosynthetic process"/>
    <property type="evidence" value="ECO:0007669"/>
    <property type="project" value="UniProtKB-ARBA"/>
</dbReference>
<dbReference type="SMART" id="SM00825">
    <property type="entry name" value="PKS_KS"/>
    <property type="match status" value="1"/>
</dbReference>
<dbReference type="Pfam" id="PF02801">
    <property type="entry name" value="Ketoacyl-synt_C"/>
    <property type="match status" value="1"/>
</dbReference>
<feature type="active site" description="Proton donor; for dehydratase activity" evidence="7">
    <location>
        <position position="1105"/>
    </location>
</feature>
<keyword evidence="6" id="KW-0012">Acyltransferase</keyword>
<dbReference type="InterPro" id="IPR009081">
    <property type="entry name" value="PP-bd_ACP"/>
</dbReference>
<dbReference type="Gene3D" id="3.40.366.10">
    <property type="entry name" value="Malonyl-Coenzyme A Acyl Carrier Protein, domain 2"/>
    <property type="match status" value="1"/>
</dbReference>
<dbReference type="Gene3D" id="3.40.50.150">
    <property type="entry name" value="Vaccinia Virus protein VP39"/>
    <property type="match status" value="1"/>
</dbReference>
<dbReference type="EMBL" id="GG663383">
    <property type="protein sequence ID" value="EEH02664.1"/>
    <property type="molecule type" value="Genomic_DNA"/>
</dbReference>
<dbReference type="STRING" id="447093.C0P128"/>
<keyword evidence="5" id="KW-0511">Multifunctional enzyme</keyword>
<dbReference type="SMART" id="SM00827">
    <property type="entry name" value="PKS_AT"/>
    <property type="match status" value="1"/>
</dbReference>
<dbReference type="Pfam" id="PF00109">
    <property type="entry name" value="ketoacyl-synt"/>
    <property type="match status" value="1"/>
</dbReference>
<keyword evidence="2" id="KW-0597">Phosphoprotein</keyword>
<dbReference type="Gene3D" id="3.90.180.10">
    <property type="entry name" value="Medium-chain alcohol dehydrogenases, catalytic domain"/>
    <property type="match status" value="1"/>
</dbReference>
<dbReference type="RefSeq" id="XP_045283145.1">
    <property type="nucleotide sequence ID" value="XM_045436157.1"/>
</dbReference>
<dbReference type="SUPFAM" id="SSF55048">
    <property type="entry name" value="Probable ACP-binding domain of malonyl-CoA ACP transacylase"/>
    <property type="match status" value="1"/>
</dbReference>
<dbReference type="InterPro" id="IPR020806">
    <property type="entry name" value="PKS_PP-bd"/>
</dbReference>
<dbReference type="InterPro" id="IPR049551">
    <property type="entry name" value="PKS_DH_C"/>
</dbReference>
<evidence type="ECO:0000256" key="7">
    <source>
        <dbReference type="PROSITE-ProRule" id="PRU01363"/>
    </source>
</evidence>
<keyword evidence="3" id="KW-0808">Transferase</keyword>
<evidence type="ECO:0000256" key="2">
    <source>
        <dbReference type="ARBA" id="ARBA00022553"/>
    </source>
</evidence>
<dbReference type="PROSITE" id="PS50075">
    <property type="entry name" value="CARRIER"/>
    <property type="match status" value="1"/>
</dbReference>
<dbReference type="InParanoid" id="C0P128"/>
<dbReference type="SUPFAM" id="SSF47336">
    <property type="entry name" value="ACP-like"/>
    <property type="match status" value="1"/>
</dbReference>
<reference evidence="11" key="1">
    <citation type="submission" date="2009-02" db="EMBL/GenBank/DDBJ databases">
        <title>The Genome Sequence of Ajellomyces capsulatus strain G186AR.</title>
        <authorList>
            <consortium name="The Broad Institute Genome Sequencing Platform"/>
            <person name="Champion M."/>
            <person name="Cuomo C."/>
            <person name="Ma L.-J."/>
            <person name="Henn M.R."/>
            <person name="Sil A."/>
            <person name="Goldman B."/>
            <person name="Young S.K."/>
            <person name="Kodira C.D."/>
            <person name="Zeng Q."/>
            <person name="Koehrsen M."/>
            <person name="Alvarado L."/>
            <person name="Berlin A."/>
            <person name="Borenstein D."/>
            <person name="Chen Z."/>
            <person name="Engels R."/>
            <person name="Freedman E."/>
            <person name="Gellesch M."/>
            <person name="Goldberg J."/>
            <person name="Griggs A."/>
            <person name="Gujja S."/>
            <person name="Heiman D."/>
            <person name="Hepburn T."/>
            <person name="Howarth C."/>
            <person name="Jen D."/>
            <person name="Larson L."/>
            <person name="Lewis B."/>
            <person name="Mehta T."/>
            <person name="Park D."/>
            <person name="Pearson M."/>
            <person name="Roberts A."/>
            <person name="Saif S."/>
            <person name="Shea T."/>
            <person name="Shenoy N."/>
            <person name="Sisk P."/>
            <person name="Stolte C."/>
            <person name="Sykes S."/>
            <person name="Walk T."/>
            <person name="White J."/>
            <person name="Yandava C."/>
            <person name="Klein B."/>
            <person name="McEwen J.G."/>
            <person name="Puccia R."/>
            <person name="Goldman G.H."/>
            <person name="Felipe M.S."/>
            <person name="Nino-Vega G."/>
            <person name="San-Blas G."/>
            <person name="Taylor J."/>
            <person name="Mendoza L."/>
            <person name="Galagan J."/>
            <person name="Nusbaum C."/>
            <person name="Birren B."/>
        </authorList>
    </citation>
    <scope>NUCLEOTIDE SEQUENCE</scope>
    <source>
        <strain evidence="11">G186AR</strain>
    </source>
</reference>
<dbReference type="InterPro" id="IPR020807">
    <property type="entry name" value="PKS_DH"/>
</dbReference>
<dbReference type="Gene3D" id="3.40.47.10">
    <property type="match status" value="1"/>
</dbReference>
<evidence type="ECO:0000259" key="9">
    <source>
        <dbReference type="PROSITE" id="PS52004"/>
    </source>
</evidence>
<dbReference type="PROSITE" id="PS52019">
    <property type="entry name" value="PKS_MFAS_DH"/>
    <property type="match status" value="1"/>
</dbReference>
<dbReference type="Pfam" id="PF08242">
    <property type="entry name" value="Methyltransf_12"/>
    <property type="match status" value="1"/>
</dbReference>
<evidence type="ECO:0000256" key="6">
    <source>
        <dbReference type="ARBA" id="ARBA00023315"/>
    </source>
</evidence>
<dbReference type="InterPro" id="IPR016035">
    <property type="entry name" value="Acyl_Trfase/lysoPLipase"/>
</dbReference>
<dbReference type="GeneID" id="69042124"/>
<dbReference type="InterPro" id="IPR013154">
    <property type="entry name" value="ADH-like_N"/>
</dbReference>
<dbReference type="InterPro" id="IPR014043">
    <property type="entry name" value="Acyl_transferase_dom"/>
</dbReference>
<dbReference type="SMART" id="SM00823">
    <property type="entry name" value="PKS_PP"/>
    <property type="match status" value="1"/>
</dbReference>
<dbReference type="HOGENOM" id="CLU_000022_31_1_1"/>
<dbReference type="GO" id="GO:0006633">
    <property type="term" value="P:fatty acid biosynthetic process"/>
    <property type="evidence" value="ECO:0007669"/>
    <property type="project" value="TreeGrafter"/>
</dbReference>
<dbReference type="SUPFAM" id="SSF51735">
    <property type="entry name" value="NAD(P)-binding Rossmann-fold domains"/>
    <property type="match status" value="2"/>
</dbReference>
<dbReference type="InterPro" id="IPR042104">
    <property type="entry name" value="PKS_dehydratase_sf"/>
</dbReference>
<evidence type="ECO:0000256" key="4">
    <source>
        <dbReference type="ARBA" id="ARBA00022857"/>
    </source>
</evidence>
<dbReference type="InterPro" id="IPR036736">
    <property type="entry name" value="ACP-like_sf"/>
</dbReference>
<dbReference type="Pfam" id="PF21089">
    <property type="entry name" value="PKS_DH_N"/>
    <property type="match status" value="1"/>
</dbReference>
<dbReference type="InterPro" id="IPR020841">
    <property type="entry name" value="PKS_Beta-ketoAc_synthase_dom"/>
</dbReference>
<dbReference type="Gene3D" id="3.30.70.3290">
    <property type="match status" value="1"/>
</dbReference>
<protein>
    <submittedName>
        <fullName evidence="11">Polyketide synthase</fullName>
    </submittedName>
</protein>
<dbReference type="CDD" id="cd02440">
    <property type="entry name" value="AdoMet_MTases"/>
    <property type="match status" value="1"/>
</dbReference>
<dbReference type="InterPro" id="IPR011032">
    <property type="entry name" value="GroES-like_sf"/>
</dbReference>
<dbReference type="SUPFAM" id="SSF53901">
    <property type="entry name" value="Thiolase-like"/>
    <property type="match status" value="1"/>
</dbReference>
<feature type="domain" description="Ketosynthase family 3 (KS3)" evidence="9">
    <location>
        <begin position="27"/>
        <end position="446"/>
    </location>
</feature>
<dbReference type="SUPFAM" id="SSF52151">
    <property type="entry name" value="FabD/lysophospholipase-like"/>
    <property type="match status" value="1"/>
</dbReference>
<dbReference type="InterPro" id="IPR016036">
    <property type="entry name" value="Malonyl_transacylase_ACP-bd"/>
</dbReference>
<feature type="domain" description="Carrier" evidence="8">
    <location>
        <begin position="2382"/>
        <end position="2459"/>
    </location>
</feature>
<dbReference type="Pfam" id="PF14765">
    <property type="entry name" value="PS-DH"/>
    <property type="match status" value="1"/>
</dbReference>
<dbReference type="VEuPathDB" id="FungiDB:I7I50_01657"/>
<dbReference type="InterPro" id="IPR001227">
    <property type="entry name" value="Ac_transferase_dom_sf"/>
</dbReference>
<dbReference type="InterPro" id="IPR029063">
    <property type="entry name" value="SAM-dependent_MTases_sf"/>
</dbReference>
<dbReference type="InterPro" id="IPR016039">
    <property type="entry name" value="Thiolase-like"/>
</dbReference>
<dbReference type="Gene3D" id="3.10.129.110">
    <property type="entry name" value="Polyketide synthase dehydratase"/>
    <property type="match status" value="1"/>
</dbReference>
<organism evidence="11 12">
    <name type="scientific">Ajellomyces capsulatus (strain G186AR / H82 / ATCC MYA-2454 / RMSCC 2432)</name>
    <name type="common">Darling's disease fungus</name>
    <name type="synonym">Histoplasma capsulatum</name>
    <dbReference type="NCBI Taxonomy" id="447093"/>
    <lineage>
        <taxon>Eukaryota</taxon>
        <taxon>Fungi</taxon>
        <taxon>Dikarya</taxon>
        <taxon>Ascomycota</taxon>
        <taxon>Pezizomycotina</taxon>
        <taxon>Eurotiomycetes</taxon>
        <taxon>Eurotiomycetidae</taxon>
        <taxon>Onygenales</taxon>
        <taxon>Ajellomycetaceae</taxon>
        <taxon>Histoplasma</taxon>
    </lineage>
</organism>
<evidence type="ECO:0000313" key="11">
    <source>
        <dbReference type="EMBL" id="EEH02664.1"/>
    </source>
</evidence>
<evidence type="ECO:0000256" key="5">
    <source>
        <dbReference type="ARBA" id="ARBA00023268"/>
    </source>
</evidence>
<dbReference type="InterPro" id="IPR020843">
    <property type="entry name" value="ER"/>
</dbReference>
<dbReference type="InterPro" id="IPR049552">
    <property type="entry name" value="PKS_DH_N"/>
</dbReference>
<dbReference type="InterPro" id="IPR013217">
    <property type="entry name" value="Methyltransf_12"/>
</dbReference>